<feature type="region of interest" description="Disordered" evidence="14">
    <location>
        <begin position="250"/>
        <end position="280"/>
    </location>
</feature>
<evidence type="ECO:0000256" key="8">
    <source>
        <dbReference type="ARBA" id="ARBA00022824"/>
    </source>
</evidence>
<evidence type="ECO:0000256" key="9">
    <source>
        <dbReference type="ARBA" id="ARBA00022989"/>
    </source>
</evidence>
<keyword evidence="10 15" id="KW-0472">Membrane</keyword>
<evidence type="ECO:0000256" key="14">
    <source>
        <dbReference type="SAM" id="MobiDB-lite"/>
    </source>
</evidence>
<evidence type="ECO:0000256" key="1">
    <source>
        <dbReference type="ARBA" id="ARBA00004123"/>
    </source>
</evidence>
<dbReference type="eggNOG" id="KOG2216">
    <property type="taxonomic scope" value="Eukaryota"/>
</dbReference>
<evidence type="ECO:0000256" key="11">
    <source>
        <dbReference type="ARBA" id="ARBA00023180"/>
    </source>
</evidence>
<dbReference type="OrthoDB" id="28748at2759"/>
<dbReference type="Pfam" id="PF10510">
    <property type="entry name" value="PIG-S"/>
    <property type="match status" value="1"/>
</dbReference>
<dbReference type="UniPathway" id="UPA00196"/>
<evidence type="ECO:0000256" key="12">
    <source>
        <dbReference type="ARBA" id="ARBA00023242"/>
    </source>
</evidence>
<evidence type="ECO:0000256" key="10">
    <source>
        <dbReference type="ARBA" id="ARBA00023136"/>
    </source>
</evidence>
<feature type="transmembrane region" description="Helical" evidence="15">
    <location>
        <begin position="288"/>
        <end position="307"/>
    </location>
</feature>
<dbReference type="InterPro" id="IPR019163">
    <property type="entry name" value="THO_Thoc5"/>
</dbReference>
<evidence type="ECO:0000256" key="4">
    <source>
        <dbReference type="ARBA" id="ARBA00005316"/>
    </source>
</evidence>
<keyword evidence="12" id="KW-0539">Nucleus</keyword>
<dbReference type="EMBL" id="AM920433">
    <property type="protein sequence ID" value="CAP94788.1"/>
    <property type="molecule type" value="Genomic_DNA"/>
</dbReference>
<dbReference type="Pfam" id="PF09766">
    <property type="entry name" value="FmiP_Thoc5"/>
    <property type="match status" value="1"/>
</dbReference>
<dbReference type="OMA" id="AEHKYAV"/>
<dbReference type="GO" id="GO:0042765">
    <property type="term" value="C:GPI-anchor transamidase complex"/>
    <property type="evidence" value="ECO:0007669"/>
    <property type="project" value="InterPro"/>
</dbReference>
<evidence type="ECO:0000256" key="5">
    <source>
        <dbReference type="ARBA" id="ARBA00008044"/>
    </source>
</evidence>
<dbReference type="GO" id="GO:0016255">
    <property type="term" value="P:attachment of GPI anchor to protein"/>
    <property type="evidence" value="ECO:0007669"/>
    <property type="project" value="InterPro"/>
</dbReference>
<keyword evidence="11" id="KW-0325">Glycoprotein</keyword>
<dbReference type="BioCyc" id="PCHR:PC18G05640-MONOMER"/>
<comment type="subcellular location">
    <subcellularLocation>
        <location evidence="2">Endoplasmic reticulum membrane</location>
        <topology evidence="2">Multi-pass membrane protein</topology>
    </subcellularLocation>
    <subcellularLocation>
        <location evidence="1">Nucleus</location>
    </subcellularLocation>
</comment>
<keyword evidence="6" id="KW-0337">GPI-anchor biosynthesis</keyword>
<dbReference type="GO" id="GO:0005634">
    <property type="term" value="C:nucleus"/>
    <property type="evidence" value="ECO:0007669"/>
    <property type="project" value="UniProtKB-SubCell"/>
</dbReference>
<name>B6HC84_PENRW</name>
<reference evidence="16 17" key="1">
    <citation type="journal article" date="2008" name="Nat. Biotechnol.">
        <title>Genome sequencing and analysis of the filamentous fungus Penicillium chrysogenum.</title>
        <authorList>
            <person name="van den Berg M.A."/>
            <person name="Albang R."/>
            <person name="Albermann K."/>
            <person name="Badger J.H."/>
            <person name="Daran J.-M."/>
            <person name="Driessen A.J.M."/>
            <person name="Garcia-Estrada C."/>
            <person name="Fedorova N.D."/>
            <person name="Harris D.M."/>
            <person name="Heijne W.H.M."/>
            <person name="Joardar V.S."/>
            <person name="Kiel J.A.K.W."/>
            <person name="Kovalchuk A."/>
            <person name="Martin J.F."/>
            <person name="Nierman W.C."/>
            <person name="Nijland J.G."/>
            <person name="Pronk J.T."/>
            <person name="Roubos J.A."/>
            <person name="van der Klei I.J."/>
            <person name="van Peij N.N.M.E."/>
            <person name="Veenhuis M."/>
            <person name="von Doehren H."/>
            <person name="Wagner C."/>
            <person name="Wortman J.R."/>
            <person name="Bovenberg R.A.L."/>
        </authorList>
    </citation>
    <scope>NUCLEOTIDE SEQUENCE [LARGE SCALE GENOMIC DNA]</scope>
    <source>
        <strain evidence="17">ATCC 28089 / DSM 1075 / NRRL 1951 / Wisconsin 54-1255</strain>
    </source>
</reference>
<sequence length="818" mass="89861">MAISDIVADESLLPVLQTSAETLAQCQALLTLLNPDTLPNDGAKLRELSLASSKQQKLLFALLAQLRGQNRDAIFRVRDTKQSTAEARQEIDRLHLQLQNLYYEQKHLTGEIAACEAYDHKYLSLPLIPVEEFLELHPEHRESSEHDLMIARIEHEHAEREKLEQARQELLKRKQGLIAENKKRKNDLANLDQDLEKFIDVCHSACPSLPWMSLLIIGPGAGVHFRSLASPPGYQLPPTIDLSAKHVPTMTTKTGDQESPQASASQLDQPSVKRAPPPETPAALQTRFRVIAAFWAVIIFLGFPIWWKTTSIYRASLPIEEMVDWADGKACRPVFPLEIHLATPSMQSLEAQNLLRTTQHTLDDLNEFAAHHLRLKLTDGSTAAHNGEESADGLRYIPEGTADTALTVRLLPQEGLAGPRSELHAATTQLDIFYPPNQVPVPSSSNSPLSAFIAAELQRLYSEEKATIAYILSGNTAGLDSTSPQLAEEIDRRLRRSMKYAETYHLSFSLFTPGSEPSSWDIEAAVNEYVSPLLQAFSPISNFTVDTQVQLYANFAPTAPKPEYDETEAAWTLKKEGLSAFVNAAEWPLNPSIGSGPTINFILYVPDPSQSPLIIKENRASSWIVPQWGGVFLLNPPLSHTDDQGGLSNPAHLSQDSLRPAFMTFSHQLLTLLGTPSTPASLPLRLQTSTRIRAASLLLSASSTMGSLARLTESLPSIPIPATVATSVTTTLSHLSSSCAHLREGRFGAALASARVAETEAERSFFEKSMVGQVYFPDEHKVAVYLPLLGPIGVPLVVGLLKELKRIAARRKAKGAAP</sequence>
<keyword evidence="13" id="KW-0175">Coiled coil</keyword>
<dbReference type="GeneID" id="8306696"/>
<proteinExistence type="inferred from homology"/>
<dbReference type="HOGENOM" id="CLU_010026_1_0_1"/>
<dbReference type="AlphaFoldDB" id="B6HC84"/>
<evidence type="ECO:0000256" key="13">
    <source>
        <dbReference type="SAM" id="Coils"/>
    </source>
</evidence>
<evidence type="ECO:0000256" key="6">
    <source>
        <dbReference type="ARBA" id="ARBA00022502"/>
    </source>
</evidence>
<dbReference type="PANTHER" id="PTHR21072">
    <property type="entry name" value="GPI TRANSAMIDASE COMPONENT PIG-S"/>
    <property type="match status" value="1"/>
</dbReference>
<keyword evidence="17" id="KW-1185">Reference proteome</keyword>
<evidence type="ECO:0000256" key="3">
    <source>
        <dbReference type="ARBA" id="ARBA00004687"/>
    </source>
</evidence>
<keyword evidence="8" id="KW-0256">Endoplasmic reticulum</keyword>
<keyword evidence="9 15" id="KW-1133">Transmembrane helix</keyword>
<evidence type="ECO:0000313" key="16">
    <source>
        <dbReference type="EMBL" id="CAP94788.1"/>
    </source>
</evidence>
<gene>
    <name evidence="16" type="ORF">Pc18g05640</name>
    <name evidence="16" type="ORF">PCH_Pc18g05640</name>
</gene>
<dbReference type="GO" id="GO:0006506">
    <property type="term" value="P:GPI anchor biosynthetic process"/>
    <property type="evidence" value="ECO:0007669"/>
    <property type="project" value="UniProtKB-UniPathway"/>
</dbReference>
<comment type="similarity">
    <text evidence="5">Belongs to the THOC5 family.</text>
</comment>
<dbReference type="InterPro" id="IPR019540">
    <property type="entry name" value="PtdIno-glycan_biosynth_class_S"/>
</dbReference>
<keyword evidence="7 15" id="KW-0812">Transmembrane</keyword>
<protein>
    <submittedName>
        <fullName evidence="16">Pc18g05640 protein</fullName>
    </submittedName>
</protein>
<comment type="similarity">
    <text evidence="4">Belongs to the PIGS family.</text>
</comment>
<feature type="coiled-coil region" evidence="13">
    <location>
        <begin position="153"/>
        <end position="180"/>
    </location>
</feature>
<evidence type="ECO:0000256" key="15">
    <source>
        <dbReference type="SAM" id="Phobius"/>
    </source>
</evidence>
<dbReference type="PANTHER" id="PTHR21072:SF13">
    <property type="entry name" value="GPI TRANSAMIDASE COMPONENT PIG-S"/>
    <property type="match status" value="1"/>
</dbReference>
<dbReference type="VEuPathDB" id="FungiDB:PCH_Pc18g05640"/>
<feature type="transmembrane region" description="Helical" evidence="15">
    <location>
        <begin position="782"/>
        <end position="801"/>
    </location>
</feature>
<evidence type="ECO:0000313" key="17">
    <source>
        <dbReference type="Proteomes" id="UP000000724"/>
    </source>
</evidence>
<dbReference type="eggNOG" id="KOG2459">
    <property type="taxonomic scope" value="Eukaryota"/>
</dbReference>
<dbReference type="Proteomes" id="UP000000724">
    <property type="component" value="Contig Pc00c18"/>
</dbReference>
<comment type="pathway">
    <text evidence="3">Glycolipid biosynthesis; glycosylphosphatidylinositol-anchor biosynthesis.</text>
</comment>
<organism evidence="16 17">
    <name type="scientific">Penicillium rubens (strain ATCC 28089 / DSM 1075 / NRRL 1951 / Wisconsin 54-1255)</name>
    <name type="common">Penicillium chrysogenum</name>
    <dbReference type="NCBI Taxonomy" id="500485"/>
    <lineage>
        <taxon>Eukaryota</taxon>
        <taxon>Fungi</taxon>
        <taxon>Dikarya</taxon>
        <taxon>Ascomycota</taxon>
        <taxon>Pezizomycotina</taxon>
        <taxon>Eurotiomycetes</taxon>
        <taxon>Eurotiomycetidae</taxon>
        <taxon>Eurotiales</taxon>
        <taxon>Aspergillaceae</taxon>
        <taxon>Penicillium</taxon>
        <taxon>Penicillium chrysogenum species complex</taxon>
    </lineage>
</organism>
<dbReference type="STRING" id="500485.B6HC84"/>
<feature type="compositionally biased region" description="Polar residues" evidence="14">
    <location>
        <begin position="250"/>
        <end position="269"/>
    </location>
</feature>
<evidence type="ECO:0000256" key="7">
    <source>
        <dbReference type="ARBA" id="ARBA00022692"/>
    </source>
</evidence>
<dbReference type="KEGG" id="pcs:N7525_000448"/>
<evidence type="ECO:0000256" key="2">
    <source>
        <dbReference type="ARBA" id="ARBA00004477"/>
    </source>
</evidence>
<accession>B6HC84</accession>